<dbReference type="Gene3D" id="3.40.50.1820">
    <property type="entry name" value="alpha/beta hydrolase"/>
    <property type="match status" value="1"/>
</dbReference>
<sequence>MSHFRVIEHTVRAHHIRERLGAVKPGHENELRLAVKQYIPLDNPDPKDGDVTIIGTHANGFPKELYEPLWEDLYQRLQSHNRRIRSIWIADVAQQGQSGVLNETILGDDPDWHDHARDLFSMINHFQDQIPQPVVGVGHSMGAMQLAHLSLMHPTLFSALVLVDPTIQRSNPGTKFAQASTYRRDIWPSRAEAVEKFKTSPFYQAWDERVFEKWTQYGLRELPTTLYPVTEQNGPNAVTLTTTKAQELFYYVRPSYIDERSGLALGNPKEDMHPDDIDEDSPSYRPEPALMFRRLPDLKPPVLYLFGEKSELSTPDARREKMESTGTGVCGSGGVKAGAVEEFVLPAGHLVPMELVRESADAAGDFIHSRVAEWQRKVRKHREAWKGVPHEERIRVDEQWEKHIGGSKRSKL</sequence>
<dbReference type="GO" id="GO:0047372">
    <property type="term" value="F:monoacylglycerol lipase activity"/>
    <property type="evidence" value="ECO:0007669"/>
    <property type="project" value="TreeGrafter"/>
</dbReference>
<accession>A0A3D8T2R1</accession>
<evidence type="ECO:0000259" key="1">
    <source>
        <dbReference type="Pfam" id="PF12697"/>
    </source>
</evidence>
<keyword evidence="3" id="KW-1185">Reference proteome</keyword>
<dbReference type="EMBL" id="PVWQ01000001">
    <property type="protein sequence ID" value="RDW92834.1"/>
    <property type="molecule type" value="Genomic_DNA"/>
</dbReference>
<dbReference type="PANTHER" id="PTHR43798:SF5">
    <property type="entry name" value="MONOACYLGLYCEROL LIPASE ABHD6"/>
    <property type="match status" value="1"/>
</dbReference>
<dbReference type="InterPro" id="IPR050266">
    <property type="entry name" value="AB_hydrolase_sf"/>
</dbReference>
<dbReference type="GO" id="GO:0046464">
    <property type="term" value="P:acylglycerol catabolic process"/>
    <property type="evidence" value="ECO:0007669"/>
    <property type="project" value="TreeGrafter"/>
</dbReference>
<name>A0A3D8T2R1_9EURO</name>
<dbReference type="SUPFAM" id="SSF53474">
    <property type="entry name" value="alpha/beta-Hydrolases"/>
    <property type="match status" value="1"/>
</dbReference>
<dbReference type="Pfam" id="PF12697">
    <property type="entry name" value="Abhydrolase_6"/>
    <property type="match status" value="1"/>
</dbReference>
<dbReference type="AlphaFoldDB" id="A0A3D8T2R1"/>
<dbReference type="GeneID" id="38110526"/>
<dbReference type="InterPro" id="IPR000073">
    <property type="entry name" value="AB_hydrolase_1"/>
</dbReference>
<dbReference type="PANTHER" id="PTHR43798">
    <property type="entry name" value="MONOACYLGLYCEROL LIPASE"/>
    <property type="match status" value="1"/>
</dbReference>
<feature type="domain" description="AB hydrolase-1" evidence="1">
    <location>
        <begin position="60"/>
        <end position="354"/>
    </location>
</feature>
<protein>
    <recommendedName>
        <fullName evidence="1">AB hydrolase-1 domain-containing protein</fullName>
    </recommendedName>
</protein>
<evidence type="ECO:0000313" key="3">
    <source>
        <dbReference type="Proteomes" id="UP000256690"/>
    </source>
</evidence>
<dbReference type="OrthoDB" id="94039at2759"/>
<dbReference type="InterPro" id="IPR029058">
    <property type="entry name" value="AB_hydrolase_fold"/>
</dbReference>
<dbReference type="RefSeq" id="XP_026608017.1">
    <property type="nucleotide sequence ID" value="XM_026742172.1"/>
</dbReference>
<dbReference type="Proteomes" id="UP000256690">
    <property type="component" value="Unassembled WGS sequence"/>
</dbReference>
<proteinExistence type="predicted"/>
<gene>
    <name evidence="2" type="ORF">DSM5745_00156</name>
</gene>
<reference evidence="2 3" key="1">
    <citation type="journal article" date="2018" name="IMA Fungus">
        <title>IMA Genome-F 9: Draft genome sequence of Annulohypoxylon stygium, Aspergillus mulundensis, Berkeleyomyces basicola (syn. Thielaviopsis basicola), Ceratocystis smalleyi, two Cercospora beticola strains, Coleophoma cylindrospora, Fusarium fracticaudum, Phialophora cf. hyalina, and Morchella septimelata.</title>
        <authorList>
            <person name="Wingfield B.D."/>
            <person name="Bills G.F."/>
            <person name="Dong Y."/>
            <person name="Huang W."/>
            <person name="Nel W.J."/>
            <person name="Swalarsk-Parry B.S."/>
            <person name="Vaghefi N."/>
            <person name="Wilken P.M."/>
            <person name="An Z."/>
            <person name="de Beer Z.W."/>
            <person name="De Vos L."/>
            <person name="Chen L."/>
            <person name="Duong T.A."/>
            <person name="Gao Y."/>
            <person name="Hammerbacher A."/>
            <person name="Kikkert J.R."/>
            <person name="Li Y."/>
            <person name="Li H."/>
            <person name="Li K."/>
            <person name="Li Q."/>
            <person name="Liu X."/>
            <person name="Ma X."/>
            <person name="Naidoo K."/>
            <person name="Pethybridge S.J."/>
            <person name="Sun J."/>
            <person name="Steenkamp E.T."/>
            <person name="van der Nest M.A."/>
            <person name="van Wyk S."/>
            <person name="Wingfield M.J."/>
            <person name="Xiong C."/>
            <person name="Yue Q."/>
            <person name="Zhang X."/>
        </authorList>
    </citation>
    <scope>NUCLEOTIDE SEQUENCE [LARGE SCALE GENOMIC DNA]</scope>
    <source>
        <strain evidence="2 3">DSM 5745</strain>
    </source>
</reference>
<evidence type="ECO:0000313" key="2">
    <source>
        <dbReference type="EMBL" id="RDW92834.1"/>
    </source>
</evidence>
<dbReference type="STRING" id="1810919.A0A3D8T2R1"/>
<comment type="caution">
    <text evidence="2">The sequence shown here is derived from an EMBL/GenBank/DDBJ whole genome shotgun (WGS) entry which is preliminary data.</text>
</comment>
<organism evidence="2 3">
    <name type="scientific">Aspergillus mulundensis</name>
    <dbReference type="NCBI Taxonomy" id="1810919"/>
    <lineage>
        <taxon>Eukaryota</taxon>
        <taxon>Fungi</taxon>
        <taxon>Dikarya</taxon>
        <taxon>Ascomycota</taxon>
        <taxon>Pezizomycotina</taxon>
        <taxon>Eurotiomycetes</taxon>
        <taxon>Eurotiomycetidae</taxon>
        <taxon>Eurotiales</taxon>
        <taxon>Aspergillaceae</taxon>
        <taxon>Aspergillus</taxon>
        <taxon>Aspergillus subgen. Nidulantes</taxon>
    </lineage>
</organism>
<dbReference type="GO" id="GO:0016020">
    <property type="term" value="C:membrane"/>
    <property type="evidence" value="ECO:0007669"/>
    <property type="project" value="TreeGrafter"/>
</dbReference>